<evidence type="ECO:0000256" key="1">
    <source>
        <dbReference type="SAM" id="Phobius"/>
    </source>
</evidence>
<sequence length="70" mass="7957">MMAYNCDKFLTFQAFMLLLSTDSIYTCFMIFILFSSETFRKATQRGVLLVGVMKLDDKEPSSMADVPGLQ</sequence>
<keyword evidence="1" id="KW-0812">Transmembrane</keyword>
<feature type="transmembrane region" description="Helical" evidence="1">
    <location>
        <begin position="12"/>
        <end position="34"/>
    </location>
</feature>
<reference evidence="2" key="1">
    <citation type="submission" date="2020-05" db="EMBL/GenBank/DDBJ databases">
        <title>WGS assembly of Panicum virgatum.</title>
        <authorList>
            <person name="Lovell J.T."/>
            <person name="Jenkins J."/>
            <person name="Shu S."/>
            <person name="Juenger T.E."/>
            <person name="Schmutz J."/>
        </authorList>
    </citation>
    <scope>NUCLEOTIDE SEQUENCE</scope>
    <source>
        <strain evidence="2">AP13</strain>
    </source>
</reference>
<gene>
    <name evidence="2" type="ORF">PVAP13_2KG423205</name>
</gene>
<comment type="caution">
    <text evidence="2">The sequence shown here is derived from an EMBL/GenBank/DDBJ whole genome shotgun (WGS) entry which is preliminary data.</text>
</comment>
<evidence type="ECO:0000313" key="3">
    <source>
        <dbReference type="Proteomes" id="UP000823388"/>
    </source>
</evidence>
<keyword evidence="1" id="KW-1133">Transmembrane helix</keyword>
<evidence type="ECO:0000313" key="2">
    <source>
        <dbReference type="EMBL" id="KAG2645245.1"/>
    </source>
</evidence>
<proteinExistence type="predicted"/>
<keyword evidence="3" id="KW-1185">Reference proteome</keyword>
<dbReference type="AlphaFoldDB" id="A0A8T0WCZ7"/>
<protein>
    <submittedName>
        <fullName evidence="2">Uncharacterized protein</fullName>
    </submittedName>
</protein>
<dbReference type="Proteomes" id="UP000823388">
    <property type="component" value="Chromosome 2K"/>
</dbReference>
<name>A0A8T0WCZ7_PANVG</name>
<organism evidence="2 3">
    <name type="scientific">Panicum virgatum</name>
    <name type="common">Blackwell switchgrass</name>
    <dbReference type="NCBI Taxonomy" id="38727"/>
    <lineage>
        <taxon>Eukaryota</taxon>
        <taxon>Viridiplantae</taxon>
        <taxon>Streptophyta</taxon>
        <taxon>Embryophyta</taxon>
        <taxon>Tracheophyta</taxon>
        <taxon>Spermatophyta</taxon>
        <taxon>Magnoliopsida</taxon>
        <taxon>Liliopsida</taxon>
        <taxon>Poales</taxon>
        <taxon>Poaceae</taxon>
        <taxon>PACMAD clade</taxon>
        <taxon>Panicoideae</taxon>
        <taxon>Panicodae</taxon>
        <taxon>Paniceae</taxon>
        <taxon>Panicinae</taxon>
        <taxon>Panicum</taxon>
        <taxon>Panicum sect. Hiantes</taxon>
    </lineage>
</organism>
<dbReference type="EMBL" id="CM029039">
    <property type="protein sequence ID" value="KAG2645245.1"/>
    <property type="molecule type" value="Genomic_DNA"/>
</dbReference>
<accession>A0A8T0WCZ7</accession>
<keyword evidence="1" id="KW-0472">Membrane</keyword>